<keyword evidence="5" id="KW-1185">Reference proteome</keyword>
<name>A0A0K2XC96_9HELI</name>
<reference evidence="3" key="1">
    <citation type="submission" date="2014-12" db="EMBL/GenBank/DDBJ databases">
        <title>Whole genome sequences of four Staphylococcus schleiferi canine isolates.</title>
        <authorList>
            <person name="Misic A.M."/>
            <person name="Cain C."/>
            <person name="Morris D.O."/>
            <person name="Rankin S."/>
            <person name="Beiting D."/>
        </authorList>
    </citation>
    <scope>NUCLEOTIDE SEQUENCE</scope>
    <source>
        <strain evidence="2">ASB11</strain>
        <strain evidence="3">ASB13</strain>
        <strain evidence="4">ASB9</strain>
    </source>
</reference>
<dbReference type="STRING" id="1578720.HAL011_12200"/>
<reference evidence="5" key="3">
    <citation type="submission" date="2014-12" db="EMBL/GenBank/DDBJ databases">
        <authorList>
            <person name="Smet A."/>
        </authorList>
    </citation>
    <scope>NUCLEOTIDE SEQUENCE [LARGE SCALE GENOMIC DNA]</scope>
</reference>
<evidence type="ECO:0000313" key="2">
    <source>
        <dbReference type="EMBL" id="CRF41424.1"/>
    </source>
</evidence>
<protein>
    <submittedName>
        <fullName evidence="3">Uncharacterized protein</fullName>
    </submittedName>
</protein>
<dbReference type="Proteomes" id="UP000045175">
    <property type="component" value="Unassembled WGS sequence"/>
</dbReference>
<dbReference type="EMBL" id="CDMN01000002">
    <property type="protein sequence ID" value="CRF43503.1"/>
    <property type="molecule type" value="Genomic_DNA"/>
</dbReference>
<dbReference type="AlphaFoldDB" id="A0A0K2XC96"/>
<gene>
    <name evidence="2" type="ORF">HAL011_12200</name>
    <name evidence="3" type="ORF">HAL013_14230</name>
    <name evidence="4" type="ORF">HAL09_00450</name>
</gene>
<accession>A0A0K2XC96</accession>
<evidence type="ECO:0000313" key="7">
    <source>
        <dbReference type="Proteomes" id="UP000045175"/>
    </source>
</evidence>
<evidence type="ECO:0000313" key="3">
    <source>
        <dbReference type="EMBL" id="CRF43198.1"/>
    </source>
</evidence>
<evidence type="ECO:0000313" key="6">
    <source>
        <dbReference type="Proteomes" id="UP000041394"/>
    </source>
</evidence>
<dbReference type="Proteomes" id="UP000041394">
    <property type="component" value="Unassembled WGS sequence"/>
</dbReference>
<dbReference type="GeneID" id="82132196"/>
<evidence type="ECO:0000313" key="4">
    <source>
        <dbReference type="EMBL" id="CRF43503.1"/>
    </source>
</evidence>
<organism evidence="3 7">
    <name type="scientific">Helicobacter ailurogastricus</name>
    <dbReference type="NCBI Taxonomy" id="1578720"/>
    <lineage>
        <taxon>Bacteria</taxon>
        <taxon>Pseudomonadati</taxon>
        <taxon>Campylobacterota</taxon>
        <taxon>Epsilonproteobacteria</taxon>
        <taxon>Campylobacterales</taxon>
        <taxon>Helicobacteraceae</taxon>
        <taxon>Helicobacter</taxon>
    </lineage>
</organism>
<dbReference type="RefSeq" id="WP_053941787.1">
    <property type="nucleotide sequence ID" value="NZ_BSCV01000011.1"/>
</dbReference>
<dbReference type="EMBL" id="CDMH01000058">
    <property type="protein sequence ID" value="CRF43198.1"/>
    <property type="molecule type" value="Genomic_DNA"/>
</dbReference>
<reference evidence="6 7" key="2">
    <citation type="submission" date="2014-12" db="EMBL/GenBank/DDBJ databases">
        <authorList>
            <person name="Jaenicke S."/>
        </authorList>
    </citation>
    <scope>NUCLEOTIDE SEQUENCE [LARGE SCALE GENOMIC DNA]</scope>
</reference>
<dbReference type="EMBL" id="CDML01000039">
    <property type="protein sequence ID" value="CRF41424.1"/>
    <property type="molecule type" value="Genomic_DNA"/>
</dbReference>
<proteinExistence type="predicted"/>
<sequence length="65" mass="7638">MKKTRFRLHVWLVPTVTFLLFCCALLLLLVYTFSNSQSMFSTLDNARKAPTSAKELRQELSKRMR</sequence>
<evidence type="ECO:0000256" key="1">
    <source>
        <dbReference type="SAM" id="MobiDB-lite"/>
    </source>
</evidence>
<dbReference type="OrthoDB" id="9941868at2"/>
<dbReference type="Proteomes" id="UP000038622">
    <property type="component" value="Unassembled WGS sequence"/>
</dbReference>
<feature type="compositionally biased region" description="Basic and acidic residues" evidence="1">
    <location>
        <begin position="54"/>
        <end position="65"/>
    </location>
</feature>
<feature type="region of interest" description="Disordered" evidence="1">
    <location>
        <begin position="45"/>
        <end position="65"/>
    </location>
</feature>
<evidence type="ECO:0000313" key="5">
    <source>
        <dbReference type="Proteomes" id="UP000038622"/>
    </source>
</evidence>